<dbReference type="Pfam" id="PF00155">
    <property type="entry name" value="Aminotran_1_2"/>
    <property type="match status" value="1"/>
</dbReference>
<keyword evidence="4 5" id="KW-0663">Pyridoxal phosphate</keyword>
<evidence type="ECO:0000259" key="6">
    <source>
        <dbReference type="Pfam" id="PF00155"/>
    </source>
</evidence>
<evidence type="ECO:0000313" key="7">
    <source>
        <dbReference type="EMBL" id="GAA5129184.1"/>
    </source>
</evidence>
<sequence length="335" mass="35526">MHNVVRRMDRNEMPFPPEGEVVRAASAALLTSNRYPSWDAAGLRSLLAESFAVSPDWVAVGSGSISVIQQAMIAAGPGELLLPWPTFEGIPMLASALRMDLRRTGLRPDGSCDIAEMTAQITPATRMVVVCTPNTPTGGIVRHDELAEFVAGVPRDVLVLVDEAYVEFVTAPDVARSLDLVRAHPNVLMTRTFSKAYGLAGFRVGYGIAQPALAGPIRAAGIPFTLSAAAEAAAMRALRSRAVMEARVRSINAERLRLTTALRALGLEVADGHGNFVWLAHPGDSDAIAGELAASAVLVKAYSGHGIRISVGTGADTARLLSVWPTRSTKLQRAS</sequence>
<evidence type="ECO:0000256" key="4">
    <source>
        <dbReference type="ARBA" id="ARBA00022898"/>
    </source>
</evidence>
<dbReference type="InterPro" id="IPR015424">
    <property type="entry name" value="PyrdxlP-dep_Trfase"/>
</dbReference>
<evidence type="ECO:0000313" key="8">
    <source>
        <dbReference type="Proteomes" id="UP001500804"/>
    </source>
</evidence>
<evidence type="ECO:0000256" key="2">
    <source>
        <dbReference type="ARBA" id="ARBA00022576"/>
    </source>
</evidence>
<keyword evidence="3" id="KW-0808">Transferase</keyword>
<dbReference type="Proteomes" id="UP001500804">
    <property type="component" value="Unassembled WGS sequence"/>
</dbReference>
<dbReference type="SUPFAM" id="SSF53383">
    <property type="entry name" value="PLP-dependent transferases"/>
    <property type="match status" value="1"/>
</dbReference>
<dbReference type="InterPro" id="IPR001917">
    <property type="entry name" value="Aminotrans_II_pyridoxalP_BS"/>
</dbReference>
<dbReference type="InterPro" id="IPR015422">
    <property type="entry name" value="PyrdxlP-dep_Trfase_small"/>
</dbReference>
<dbReference type="InterPro" id="IPR050106">
    <property type="entry name" value="HistidinolP_aminotransfase"/>
</dbReference>
<dbReference type="EMBL" id="BAABJO010000020">
    <property type="protein sequence ID" value="GAA5129184.1"/>
    <property type="molecule type" value="Genomic_DNA"/>
</dbReference>
<dbReference type="PROSITE" id="PS00599">
    <property type="entry name" value="AA_TRANSFER_CLASS_2"/>
    <property type="match status" value="1"/>
</dbReference>
<feature type="domain" description="Aminotransferase class I/classII large" evidence="6">
    <location>
        <begin position="11"/>
        <end position="320"/>
    </location>
</feature>
<name>A0ABP9NP89_9PSEU</name>
<comment type="caution">
    <text evidence="7">The sequence shown here is derived from an EMBL/GenBank/DDBJ whole genome shotgun (WGS) entry which is preliminary data.</text>
</comment>
<comment type="cofactor">
    <cofactor evidence="1 5">
        <name>pyridoxal 5'-phosphate</name>
        <dbReference type="ChEBI" id="CHEBI:597326"/>
    </cofactor>
</comment>
<dbReference type="CDD" id="cd00609">
    <property type="entry name" value="AAT_like"/>
    <property type="match status" value="1"/>
</dbReference>
<accession>A0ABP9NP89</accession>
<organism evidence="7 8">
    <name type="scientific">Pseudonocardia adelaidensis</name>
    <dbReference type="NCBI Taxonomy" id="648754"/>
    <lineage>
        <taxon>Bacteria</taxon>
        <taxon>Bacillati</taxon>
        <taxon>Actinomycetota</taxon>
        <taxon>Actinomycetes</taxon>
        <taxon>Pseudonocardiales</taxon>
        <taxon>Pseudonocardiaceae</taxon>
        <taxon>Pseudonocardia</taxon>
    </lineage>
</organism>
<proteinExistence type="inferred from homology"/>
<dbReference type="InterPro" id="IPR004839">
    <property type="entry name" value="Aminotransferase_I/II_large"/>
</dbReference>
<evidence type="ECO:0000256" key="1">
    <source>
        <dbReference type="ARBA" id="ARBA00001933"/>
    </source>
</evidence>
<dbReference type="Gene3D" id="3.40.640.10">
    <property type="entry name" value="Type I PLP-dependent aspartate aminotransferase-like (Major domain)"/>
    <property type="match status" value="1"/>
</dbReference>
<dbReference type="PANTHER" id="PTHR43643:SF3">
    <property type="entry name" value="HISTIDINOL-PHOSPHATE AMINOTRANSFERASE"/>
    <property type="match status" value="1"/>
</dbReference>
<evidence type="ECO:0000256" key="5">
    <source>
        <dbReference type="RuleBase" id="RU003693"/>
    </source>
</evidence>
<keyword evidence="8" id="KW-1185">Reference proteome</keyword>
<reference evidence="8" key="1">
    <citation type="journal article" date="2019" name="Int. J. Syst. Evol. Microbiol.">
        <title>The Global Catalogue of Microorganisms (GCM) 10K type strain sequencing project: providing services to taxonomists for standard genome sequencing and annotation.</title>
        <authorList>
            <consortium name="The Broad Institute Genomics Platform"/>
            <consortium name="The Broad Institute Genome Sequencing Center for Infectious Disease"/>
            <person name="Wu L."/>
            <person name="Ma J."/>
        </authorList>
    </citation>
    <scope>NUCLEOTIDE SEQUENCE [LARGE SCALE GENOMIC DNA]</scope>
    <source>
        <strain evidence="8">JCM 18302</strain>
    </source>
</reference>
<dbReference type="PANTHER" id="PTHR43643">
    <property type="entry name" value="HISTIDINOL-PHOSPHATE AMINOTRANSFERASE 2"/>
    <property type="match status" value="1"/>
</dbReference>
<protein>
    <submittedName>
        <fullName evidence="7">Histidinol-phosphate transaminase</fullName>
    </submittedName>
</protein>
<evidence type="ECO:0000256" key="3">
    <source>
        <dbReference type="ARBA" id="ARBA00022679"/>
    </source>
</evidence>
<dbReference type="Gene3D" id="3.90.1150.10">
    <property type="entry name" value="Aspartate Aminotransferase, domain 1"/>
    <property type="match status" value="1"/>
</dbReference>
<comment type="similarity">
    <text evidence="5">Belongs to the class-II pyridoxal-phosphate-dependent aminotransferase family.</text>
</comment>
<gene>
    <name evidence="7" type="primary">hisC_2</name>
    <name evidence="7" type="ORF">GCM10023320_49290</name>
</gene>
<dbReference type="InterPro" id="IPR015421">
    <property type="entry name" value="PyrdxlP-dep_Trfase_major"/>
</dbReference>
<keyword evidence="2" id="KW-0032">Aminotransferase</keyword>